<accession>A0A0F9KKR2</accession>
<dbReference type="EMBL" id="LAZR01013265">
    <property type="protein sequence ID" value="KKM22753.1"/>
    <property type="molecule type" value="Genomic_DNA"/>
</dbReference>
<organism evidence="1">
    <name type="scientific">marine sediment metagenome</name>
    <dbReference type="NCBI Taxonomy" id="412755"/>
    <lineage>
        <taxon>unclassified sequences</taxon>
        <taxon>metagenomes</taxon>
        <taxon>ecological metagenomes</taxon>
    </lineage>
</organism>
<feature type="non-terminal residue" evidence="1">
    <location>
        <position position="176"/>
    </location>
</feature>
<name>A0A0F9KKR2_9ZZZZ</name>
<comment type="caution">
    <text evidence="1">The sequence shown here is derived from an EMBL/GenBank/DDBJ whole genome shotgun (WGS) entry which is preliminary data.</text>
</comment>
<gene>
    <name evidence="1" type="ORF">LCGC14_1622050</name>
</gene>
<dbReference type="AlphaFoldDB" id="A0A0F9KKR2"/>
<proteinExistence type="predicted"/>
<evidence type="ECO:0000313" key="1">
    <source>
        <dbReference type="EMBL" id="KKM22753.1"/>
    </source>
</evidence>
<reference evidence="1" key="1">
    <citation type="journal article" date="2015" name="Nature">
        <title>Complex archaea that bridge the gap between prokaryotes and eukaryotes.</title>
        <authorList>
            <person name="Spang A."/>
            <person name="Saw J.H."/>
            <person name="Jorgensen S.L."/>
            <person name="Zaremba-Niedzwiedzka K."/>
            <person name="Martijn J."/>
            <person name="Lind A.E."/>
            <person name="van Eijk R."/>
            <person name="Schleper C."/>
            <person name="Guy L."/>
            <person name="Ettema T.J."/>
        </authorList>
    </citation>
    <scope>NUCLEOTIDE SEQUENCE</scope>
</reference>
<sequence length="176" mass="19460">MAYTNTALLNALTFLQKKADKDLRAPAYGATLAFNDHKRDVILNFESFKNSDLVGRRTMQVDYLRRDSQSVTAFRSSDLTGSLGASTRTSLTFVTYAREFKVSDDVAKANTFNAAKMLANSITNARLDIGADIETAGVAKLEAFLNQIQGNRTLGTWDSSGYKMSIGQAKEDRYFN</sequence>
<protein>
    <submittedName>
        <fullName evidence="1">Uncharacterized protein</fullName>
    </submittedName>
</protein>